<feature type="compositionally biased region" description="Polar residues" evidence="1">
    <location>
        <begin position="126"/>
        <end position="145"/>
    </location>
</feature>
<dbReference type="Proteomes" id="UP000023152">
    <property type="component" value="Unassembled WGS sequence"/>
</dbReference>
<feature type="compositionally biased region" description="Acidic residues" evidence="1">
    <location>
        <begin position="260"/>
        <end position="277"/>
    </location>
</feature>
<feature type="non-terminal residue" evidence="2">
    <location>
        <position position="1"/>
    </location>
</feature>
<organism evidence="2 3">
    <name type="scientific">Reticulomyxa filosa</name>
    <dbReference type="NCBI Taxonomy" id="46433"/>
    <lineage>
        <taxon>Eukaryota</taxon>
        <taxon>Sar</taxon>
        <taxon>Rhizaria</taxon>
        <taxon>Retaria</taxon>
        <taxon>Foraminifera</taxon>
        <taxon>Monothalamids</taxon>
        <taxon>Reticulomyxidae</taxon>
        <taxon>Reticulomyxa</taxon>
    </lineage>
</organism>
<feature type="region of interest" description="Disordered" evidence="1">
    <location>
        <begin position="124"/>
        <end position="178"/>
    </location>
</feature>
<comment type="caution">
    <text evidence="2">The sequence shown here is derived from an EMBL/GenBank/DDBJ whole genome shotgun (WGS) entry which is preliminary data.</text>
</comment>
<evidence type="ECO:0000313" key="2">
    <source>
        <dbReference type="EMBL" id="ETO29617.1"/>
    </source>
</evidence>
<sequence length="372" mass="42290">KKKNNLKFHSPFFLKKKGKVLSSSVLSLRVIFRFQLTNMDRVDKVAQIDMLDCEAEQNIQSNIEVNNILRGNFKLVVDAKMRLSNKRLRLRVHCRGKPPGPQNTYSFETKQFYIEFGATPGAMASSVGNSKDQHQVLSPQKAKQSASKRQHKVETTSKVHKKKQEQKGNKNGGLNLNAKKKHIQNKIFVHFQWRAESTEIKNDEDKVPLGTKPLQGDGHIPTDEFDSEDMGAGNAAGKVRLSLVKSEHKDDDFRPSDVTDSSEEADDISDEEKDENSDSPVVAHATTQESIEIYRLMKRKFSTRAPSTNNSSTVLDDPDLVIVVGYSDSEDEFQFMKENNNVGFTLFVNIFYKITRKRHKGKKKRDSKKIVF</sequence>
<name>X6NWG2_RETFI</name>
<keyword evidence="3" id="KW-1185">Reference proteome</keyword>
<evidence type="ECO:0000256" key="1">
    <source>
        <dbReference type="SAM" id="MobiDB-lite"/>
    </source>
</evidence>
<feature type="compositionally biased region" description="Basic and acidic residues" evidence="1">
    <location>
        <begin position="246"/>
        <end position="257"/>
    </location>
</feature>
<feature type="region of interest" description="Disordered" evidence="1">
    <location>
        <begin position="246"/>
        <end position="285"/>
    </location>
</feature>
<feature type="region of interest" description="Disordered" evidence="1">
    <location>
        <begin position="202"/>
        <end position="232"/>
    </location>
</feature>
<evidence type="ECO:0000313" key="3">
    <source>
        <dbReference type="Proteomes" id="UP000023152"/>
    </source>
</evidence>
<accession>X6NWG2</accession>
<gene>
    <name evidence="2" type="ORF">RFI_07504</name>
</gene>
<proteinExistence type="predicted"/>
<reference evidence="2 3" key="1">
    <citation type="journal article" date="2013" name="Curr. Biol.">
        <title>The Genome of the Foraminiferan Reticulomyxa filosa.</title>
        <authorList>
            <person name="Glockner G."/>
            <person name="Hulsmann N."/>
            <person name="Schleicher M."/>
            <person name="Noegel A.A."/>
            <person name="Eichinger L."/>
            <person name="Gallinger C."/>
            <person name="Pawlowski J."/>
            <person name="Sierra R."/>
            <person name="Euteneuer U."/>
            <person name="Pillet L."/>
            <person name="Moustafa A."/>
            <person name="Platzer M."/>
            <person name="Groth M."/>
            <person name="Szafranski K."/>
            <person name="Schliwa M."/>
        </authorList>
    </citation>
    <scope>NUCLEOTIDE SEQUENCE [LARGE SCALE GENOMIC DNA]</scope>
</reference>
<dbReference type="EMBL" id="ASPP01005949">
    <property type="protein sequence ID" value="ETO29617.1"/>
    <property type="molecule type" value="Genomic_DNA"/>
</dbReference>
<dbReference type="AlphaFoldDB" id="X6NWG2"/>
<protein>
    <submittedName>
        <fullName evidence="2">Uncharacterized protein</fullName>
    </submittedName>
</protein>